<evidence type="ECO:0000256" key="1">
    <source>
        <dbReference type="SAM" id="MobiDB-lite"/>
    </source>
</evidence>
<name>A0A4X1SWI4_PIG</name>
<feature type="compositionally biased region" description="Low complexity" evidence="1">
    <location>
        <begin position="89"/>
        <end position="107"/>
    </location>
</feature>
<reference evidence="2 3" key="1">
    <citation type="submission" date="2017-08" db="EMBL/GenBank/DDBJ databases">
        <title>USMARCv1.0.</title>
        <authorList>
            <person name="Hannum G.I."/>
            <person name="Koren S."/>
            <person name="Schroeder S.G."/>
            <person name="Chin S.C."/>
            <person name="Nonneman D.J."/>
            <person name="Becker S.A."/>
            <person name="Rosen B.D."/>
            <person name="Bickhart D.M."/>
            <person name="Putnam N.H."/>
            <person name="Green R.E."/>
            <person name="Tuggle C.K."/>
            <person name="Liu H."/>
            <person name="Rohrer G.A."/>
            <person name="Warr A."/>
            <person name="Hall R."/>
            <person name="Kim K."/>
            <person name="Hume D.A."/>
            <person name="Talbot R."/>
            <person name="Chow W."/>
            <person name="Howe K."/>
            <person name="Schwartz A.S."/>
            <person name="Watson M."/>
            <person name="Archibald A.L."/>
            <person name="Phillippy A.M."/>
            <person name="Smith T.P.L."/>
        </authorList>
    </citation>
    <scope>NUCLEOTIDE SEQUENCE [LARGE SCALE GENOMIC DNA]</scope>
</reference>
<feature type="region of interest" description="Disordered" evidence="1">
    <location>
        <begin position="1"/>
        <end position="36"/>
    </location>
</feature>
<evidence type="ECO:0000313" key="2">
    <source>
        <dbReference type="Ensembl" id="ENSSSCP00070006639.1"/>
    </source>
</evidence>
<dbReference type="Proteomes" id="UP000314985">
    <property type="component" value="Chromosome 16"/>
</dbReference>
<accession>A0A4X1SWI4</accession>
<evidence type="ECO:0000313" key="3">
    <source>
        <dbReference type="Proteomes" id="UP000314985"/>
    </source>
</evidence>
<proteinExistence type="predicted"/>
<sequence>MEQTVPRCVREPWDSAEDSQEPEALQILSSGDPGGWRLPLYPSLGQLSWDDQDVSRELLSTPCGLLRPFCPKHGPRAQSACRPSAEPLAPHTPTTPGTRRQPQAPRGEAAAARPQRFPGRVFWRPGPSSWKPRPLTAGTRPEHRPPPGLGSKKQPWEFHFPGEKLPLPGTGPFPFQSLCGAKSSSLGTPQP</sequence>
<dbReference type="PANTHER" id="PTHR38820:SF1">
    <property type="entry name" value="ANNEXIN-2 RECEPTOR"/>
    <property type="match status" value="1"/>
</dbReference>
<reference evidence="2" key="2">
    <citation type="submission" date="2025-05" db="UniProtKB">
        <authorList>
            <consortium name="Ensembl"/>
        </authorList>
    </citation>
    <scope>IDENTIFICATION</scope>
</reference>
<dbReference type="Ensembl" id="ENSSSCT00070008082.1">
    <property type="protein sequence ID" value="ENSSSCP00070006649.1"/>
    <property type="gene ID" value="ENSSSCG00070004294.1"/>
</dbReference>
<evidence type="ECO:0008006" key="4">
    <source>
        <dbReference type="Google" id="ProtNLM"/>
    </source>
</evidence>
<dbReference type="Ensembl" id="ENSSSCT00070008092.1">
    <property type="protein sequence ID" value="ENSSSCP00070006659.1"/>
    <property type="gene ID" value="ENSSSCG00070004298.1"/>
</dbReference>
<dbReference type="Pfam" id="PF15721">
    <property type="entry name" value="ANXA2R"/>
    <property type="match status" value="1"/>
</dbReference>
<dbReference type="AlphaFoldDB" id="A0A4X1SWI4"/>
<dbReference type="InterPro" id="IPR031449">
    <property type="entry name" value="ANXA2R"/>
</dbReference>
<protein>
    <recommendedName>
        <fullName evidence="4">Annexin-2 receptor</fullName>
    </recommendedName>
</protein>
<organism evidence="2 3">
    <name type="scientific">Sus scrofa</name>
    <name type="common">Pig</name>
    <dbReference type="NCBI Taxonomy" id="9823"/>
    <lineage>
        <taxon>Eukaryota</taxon>
        <taxon>Metazoa</taxon>
        <taxon>Chordata</taxon>
        <taxon>Craniata</taxon>
        <taxon>Vertebrata</taxon>
        <taxon>Euteleostomi</taxon>
        <taxon>Mammalia</taxon>
        <taxon>Eutheria</taxon>
        <taxon>Laurasiatheria</taxon>
        <taxon>Artiodactyla</taxon>
        <taxon>Suina</taxon>
        <taxon>Suidae</taxon>
        <taxon>Sus</taxon>
    </lineage>
</organism>
<feature type="region of interest" description="Disordered" evidence="1">
    <location>
        <begin position="67"/>
        <end position="191"/>
    </location>
</feature>
<feature type="compositionally biased region" description="Polar residues" evidence="1">
    <location>
        <begin position="182"/>
        <end position="191"/>
    </location>
</feature>
<dbReference type="GO" id="GO:0038023">
    <property type="term" value="F:signaling receptor activity"/>
    <property type="evidence" value="ECO:0007669"/>
    <property type="project" value="InterPro"/>
</dbReference>
<dbReference type="PANTHER" id="PTHR38820">
    <property type="entry name" value="ANNEXIN-2 RECEPTOR"/>
    <property type="match status" value="1"/>
</dbReference>
<dbReference type="Ensembl" id="ENSSSCT00070008070.1">
    <property type="protein sequence ID" value="ENSSSCP00070006639.1"/>
    <property type="gene ID" value="ENSSSCG00070004285.1"/>
</dbReference>